<comment type="caution">
    <text evidence="9">The sequence shown here is derived from an EMBL/GenBank/DDBJ whole genome shotgun (WGS) entry which is preliminary data.</text>
</comment>
<dbReference type="InterPro" id="IPR005467">
    <property type="entry name" value="His_kinase_dom"/>
</dbReference>
<keyword evidence="7" id="KW-0902">Two-component regulatory system</keyword>
<dbReference type="Gene3D" id="3.30.565.10">
    <property type="entry name" value="Histidine kinase-like ATPase, C-terminal domain"/>
    <property type="match status" value="1"/>
</dbReference>
<reference evidence="9 10" key="1">
    <citation type="submission" date="2019-09" db="EMBL/GenBank/DDBJ databases">
        <title>Genome sequence of Adhaeribacter sp. M2.</title>
        <authorList>
            <person name="Srinivasan S."/>
        </authorList>
    </citation>
    <scope>NUCLEOTIDE SEQUENCE [LARGE SCALE GENOMIC DNA]</scope>
    <source>
        <strain evidence="9 10">M2</strain>
    </source>
</reference>
<organism evidence="9 10">
    <name type="scientific">Adhaeribacter soli</name>
    <dbReference type="NCBI Taxonomy" id="2607655"/>
    <lineage>
        <taxon>Bacteria</taxon>
        <taxon>Pseudomonadati</taxon>
        <taxon>Bacteroidota</taxon>
        <taxon>Cytophagia</taxon>
        <taxon>Cytophagales</taxon>
        <taxon>Hymenobacteraceae</taxon>
        <taxon>Adhaeribacter</taxon>
    </lineage>
</organism>
<dbReference type="CDD" id="cd00075">
    <property type="entry name" value="HATPase"/>
    <property type="match status" value="1"/>
</dbReference>
<evidence type="ECO:0000256" key="3">
    <source>
        <dbReference type="ARBA" id="ARBA00022679"/>
    </source>
</evidence>
<protein>
    <recommendedName>
        <fullName evidence="2">histidine kinase</fullName>
        <ecNumber evidence="2">2.7.13.3</ecNumber>
    </recommendedName>
</protein>
<gene>
    <name evidence="9" type="ORF">F0P94_00285</name>
</gene>
<evidence type="ECO:0000313" key="9">
    <source>
        <dbReference type="EMBL" id="KAA9345563.1"/>
    </source>
</evidence>
<keyword evidence="3" id="KW-0808">Transferase</keyword>
<dbReference type="EC" id="2.7.13.3" evidence="2"/>
<evidence type="ECO:0000256" key="7">
    <source>
        <dbReference type="ARBA" id="ARBA00023012"/>
    </source>
</evidence>
<dbReference type="InterPro" id="IPR050351">
    <property type="entry name" value="BphY/WalK/GraS-like"/>
</dbReference>
<dbReference type="PRINTS" id="PR00344">
    <property type="entry name" value="BCTRLSENSOR"/>
</dbReference>
<evidence type="ECO:0000259" key="8">
    <source>
        <dbReference type="PROSITE" id="PS50109"/>
    </source>
</evidence>
<keyword evidence="5" id="KW-0418">Kinase</keyword>
<dbReference type="PANTHER" id="PTHR42878">
    <property type="entry name" value="TWO-COMPONENT HISTIDINE KINASE"/>
    <property type="match status" value="1"/>
</dbReference>
<dbReference type="InterPro" id="IPR003594">
    <property type="entry name" value="HATPase_dom"/>
</dbReference>
<keyword evidence="6 9" id="KW-0067">ATP-binding</keyword>
<evidence type="ECO:0000256" key="1">
    <source>
        <dbReference type="ARBA" id="ARBA00000085"/>
    </source>
</evidence>
<dbReference type="RefSeq" id="WP_150901705.1">
    <property type="nucleotide sequence ID" value="NZ_VTWT01000001.1"/>
</dbReference>
<evidence type="ECO:0000256" key="4">
    <source>
        <dbReference type="ARBA" id="ARBA00022741"/>
    </source>
</evidence>
<proteinExistence type="predicted"/>
<dbReference type="PROSITE" id="PS50109">
    <property type="entry name" value="HIS_KIN"/>
    <property type="match status" value="1"/>
</dbReference>
<evidence type="ECO:0000256" key="5">
    <source>
        <dbReference type="ARBA" id="ARBA00022777"/>
    </source>
</evidence>
<dbReference type="GO" id="GO:0030295">
    <property type="term" value="F:protein kinase activator activity"/>
    <property type="evidence" value="ECO:0007669"/>
    <property type="project" value="TreeGrafter"/>
</dbReference>
<dbReference type="Pfam" id="PF02518">
    <property type="entry name" value="HATPase_c"/>
    <property type="match status" value="1"/>
</dbReference>
<evidence type="ECO:0000313" key="10">
    <source>
        <dbReference type="Proteomes" id="UP000326570"/>
    </source>
</evidence>
<dbReference type="InterPro" id="IPR004358">
    <property type="entry name" value="Sig_transdc_His_kin-like_C"/>
</dbReference>
<dbReference type="EMBL" id="VTWT01000001">
    <property type="protein sequence ID" value="KAA9345563.1"/>
    <property type="molecule type" value="Genomic_DNA"/>
</dbReference>
<evidence type="ECO:0000256" key="6">
    <source>
        <dbReference type="ARBA" id="ARBA00022840"/>
    </source>
</evidence>
<evidence type="ECO:0000256" key="2">
    <source>
        <dbReference type="ARBA" id="ARBA00012438"/>
    </source>
</evidence>
<dbReference type="GO" id="GO:0007234">
    <property type="term" value="P:osmosensory signaling via phosphorelay pathway"/>
    <property type="evidence" value="ECO:0007669"/>
    <property type="project" value="TreeGrafter"/>
</dbReference>
<comment type="catalytic activity">
    <reaction evidence="1">
        <text>ATP + protein L-histidine = ADP + protein N-phospho-L-histidine.</text>
        <dbReference type="EC" id="2.7.13.3"/>
    </reaction>
</comment>
<dbReference type="InterPro" id="IPR036890">
    <property type="entry name" value="HATPase_C_sf"/>
</dbReference>
<dbReference type="SMART" id="SM00387">
    <property type="entry name" value="HATPase_c"/>
    <property type="match status" value="1"/>
</dbReference>
<dbReference type="Proteomes" id="UP000326570">
    <property type="component" value="Unassembled WGS sequence"/>
</dbReference>
<feature type="domain" description="Histidine kinase" evidence="8">
    <location>
        <begin position="229"/>
        <end position="452"/>
    </location>
</feature>
<dbReference type="GO" id="GO:0005524">
    <property type="term" value="F:ATP binding"/>
    <property type="evidence" value="ECO:0007669"/>
    <property type="project" value="UniProtKB-KW"/>
</dbReference>
<keyword evidence="4" id="KW-0547">Nucleotide-binding</keyword>
<dbReference type="AlphaFoldDB" id="A0A5N1J5W7"/>
<dbReference type="GO" id="GO:0004673">
    <property type="term" value="F:protein histidine kinase activity"/>
    <property type="evidence" value="ECO:0007669"/>
    <property type="project" value="UniProtKB-EC"/>
</dbReference>
<dbReference type="SUPFAM" id="SSF55874">
    <property type="entry name" value="ATPase domain of HSP90 chaperone/DNA topoisomerase II/histidine kinase"/>
    <property type="match status" value="1"/>
</dbReference>
<dbReference type="PANTHER" id="PTHR42878:SF7">
    <property type="entry name" value="SENSOR HISTIDINE KINASE GLRK"/>
    <property type="match status" value="1"/>
</dbReference>
<name>A0A5N1J5W7_9BACT</name>
<accession>A0A5N1J5W7</accession>
<keyword evidence="10" id="KW-1185">Reference proteome</keyword>
<dbReference type="GO" id="GO:0000156">
    <property type="term" value="F:phosphorelay response regulator activity"/>
    <property type="evidence" value="ECO:0007669"/>
    <property type="project" value="TreeGrafter"/>
</dbReference>
<sequence>MIIKHIGVGLLVRVSLLFGMLNAVVYALHHLFLPQVLTASAIVLGQLWELVRYLTRSNEELARFLQSIKNRDFSLQFTEKNTRSDLPQLHQAFNQLNQTFTQLHIEKEAQFQLLQSILQIIDTGIIAYDETGEVHWVNEAFKQTIHLPHLRNIQALEVRQETLYQTLKKLQPNENQLIKLKVDQNPLQLLVSARSFKMQHKNLTLAALKNVGTTIDKAETEAWQKLLRVMTHEIMNSVAPISSLAETMLKHLKLNREALAGIPEPQADPELFQDVEEGLEVIQNRSEGLLKFAQIYRNLSKVTDLHLTTVYVQELFRAITSLLKPRLEQKNIKLLVELSNQNLTLQADPYLLEQVLINLMVNAERAVREKPEPIIKLSCRQTENGSIVMEVADNGTGIPEELLDSIFIPFFTSHKDGSGIGLSLAKQIMTLHKGSIRVNSVVGEGTVFSLQF</sequence>